<evidence type="ECO:0000313" key="2">
    <source>
        <dbReference type="Proteomes" id="UP001153678"/>
    </source>
</evidence>
<name>A0A9W4X615_9GLOM</name>
<dbReference type="Proteomes" id="UP001153678">
    <property type="component" value="Unassembled WGS sequence"/>
</dbReference>
<dbReference type="EMBL" id="CAMKVN010005626">
    <property type="protein sequence ID" value="CAI2189131.1"/>
    <property type="molecule type" value="Genomic_DNA"/>
</dbReference>
<accession>A0A9W4X615</accession>
<keyword evidence="2" id="KW-1185">Reference proteome</keyword>
<dbReference type="AlphaFoldDB" id="A0A9W4X615"/>
<dbReference type="OrthoDB" id="2410986at2759"/>
<evidence type="ECO:0000313" key="1">
    <source>
        <dbReference type="EMBL" id="CAI2189131.1"/>
    </source>
</evidence>
<protein>
    <submittedName>
        <fullName evidence="1">1367_t:CDS:1</fullName>
    </submittedName>
</protein>
<gene>
    <name evidence="1" type="ORF">FWILDA_LOCUS13927</name>
</gene>
<sequence>MNRFKWNVDVRDATLEGLKEYIRKEYNPPSLEKDEVILKFIMCQLYELGESDDSLLSVFLPFTCEYKDLEEYSFQAIFKLLIAELEVRLKSISISGNDALKLQYVCSYLVAEVKDEIIFKGIARNAVQLESALSNCKCKANEMEKESVFIGKTFGIITDAKEWYFMECSSNDQDRIKIQTIKAGAMHKNSPAPGIILELSWNCHGIGRDLGIQTYI</sequence>
<reference evidence="1" key="1">
    <citation type="submission" date="2022-08" db="EMBL/GenBank/DDBJ databases">
        <authorList>
            <person name="Kallberg Y."/>
            <person name="Tangrot J."/>
            <person name="Rosling A."/>
        </authorList>
    </citation>
    <scope>NUCLEOTIDE SEQUENCE</scope>
    <source>
        <strain evidence="1">Wild A</strain>
    </source>
</reference>
<proteinExistence type="predicted"/>
<comment type="caution">
    <text evidence="1">The sequence shown here is derived from an EMBL/GenBank/DDBJ whole genome shotgun (WGS) entry which is preliminary data.</text>
</comment>
<organism evidence="1 2">
    <name type="scientific">Funneliformis geosporum</name>
    <dbReference type="NCBI Taxonomy" id="1117311"/>
    <lineage>
        <taxon>Eukaryota</taxon>
        <taxon>Fungi</taxon>
        <taxon>Fungi incertae sedis</taxon>
        <taxon>Mucoromycota</taxon>
        <taxon>Glomeromycotina</taxon>
        <taxon>Glomeromycetes</taxon>
        <taxon>Glomerales</taxon>
        <taxon>Glomeraceae</taxon>
        <taxon>Funneliformis</taxon>
    </lineage>
</organism>